<feature type="region of interest" description="Disordered" evidence="1">
    <location>
        <begin position="53"/>
        <end position="96"/>
    </location>
</feature>
<dbReference type="EMBL" id="VRZA01000001">
    <property type="protein sequence ID" value="TXS96212.1"/>
    <property type="molecule type" value="Genomic_DNA"/>
</dbReference>
<organism evidence="3 4">
    <name type="scientific">Parahaliea maris</name>
    <dbReference type="NCBI Taxonomy" id="2716870"/>
    <lineage>
        <taxon>Bacteria</taxon>
        <taxon>Pseudomonadati</taxon>
        <taxon>Pseudomonadota</taxon>
        <taxon>Gammaproteobacteria</taxon>
        <taxon>Cellvibrionales</taxon>
        <taxon>Halieaceae</taxon>
        <taxon>Parahaliea</taxon>
    </lineage>
</organism>
<feature type="chain" id="PRO_5023040582" evidence="2">
    <location>
        <begin position="20"/>
        <end position="96"/>
    </location>
</feature>
<sequence>MWLRLLPALFLLSSAAVQADKPHLIDCDAKDVARNAAMEAAVGVHGPCDAEKVSNRAKDDVDDKLDDARDGAEKKMDKVKDKQKDKDKKKLHKDKD</sequence>
<evidence type="ECO:0000256" key="1">
    <source>
        <dbReference type="SAM" id="MobiDB-lite"/>
    </source>
</evidence>
<protein>
    <submittedName>
        <fullName evidence="3">Uncharacterized protein</fullName>
    </submittedName>
</protein>
<dbReference type="RefSeq" id="WP_148066480.1">
    <property type="nucleotide sequence ID" value="NZ_VRZA01000001.1"/>
</dbReference>
<keyword evidence="4" id="KW-1185">Reference proteome</keyword>
<dbReference type="AlphaFoldDB" id="A0A5C9A842"/>
<accession>A0A5C9A842</accession>
<proteinExistence type="predicted"/>
<reference evidence="3 4" key="1">
    <citation type="submission" date="2019-08" db="EMBL/GenBank/DDBJ databases">
        <title>Parahaliea maris sp. nov., isolated from the surface seawater.</title>
        <authorList>
            <person name="Liu Y."/>
        </authorList>
    </citation>
    <scope>NUCLEOTIDE SEQUENCE [LARGE SCALE GENOMIC DNA]</scope>
    <source>
        <strain evidence="3 4">HSLHS9</strain>
    </source>
</reference>
<dbReference type="Proteomes" id="UP000321039">
    <property type="component" value="Unassembled WGS sequence"/>
</dbReference>
<name>A0A5C9A842_9GAMM</name>
<feature type="signal peptide" evidence="2">
    <location>
        <begin position="1"/>
        <end position="19"/>
    </location>
</feature>
<evidence type="ECO:0000313" key="3">
    <source>
        <dbReference type="EMBL" id="TXS96212.1"/>
    </source>
</evidence>
<comment type="caution">
    <text evidence="3">The sequence shown here is derived from an EMBL/GenBank/DDBJ whole genome shotgun (WGS) entry which is preliminary data.</text>
</comment>
<keyword evidence="2" id="KW-0732">Signal</keyword>
<evidence type="ECO:0000256" key="2">
    <source>
        <dbReference type="SAM" id="SignalP"/>
    </source>
</evidence>
<evidence type="ECO:0000313" key="4">
    <source>
        <dbReference type="Proteomes" id="UP000321039"/>
    </source>
</evidence>
<gene>
    <name evidence="3" type="ORF">FV139_01535</name>
</gene>